<dbReference type="InterPro" id="IPR051477">
    <property type="entry name" value="Expansin_CellWall"/>
</dbReference>
<dbReference type="STRING" id="1684307.A0A316U497"/>
<evidence type="ECO:0008006" key="6">
    <source>
        <dbReference type="Google" id="ProtNLM"/>
    </source>
</evidence>
<sequence>MKSTLTLTALGALAAFISISPAAVDASSARHSNRALAGHKHNLQKRSYSGQATWYDTETGNQGSCGQYLSNSGYTVAVNSGQYTDAWCGKTITISANGKTHTATIQDECPESAQTCHYGALDMSPALFDYFYSAGTGVFQMEWWFGGDSSGGSSSSSGSSNNNNNNNNNSGNDNSGSSHSSSNSNNDDDDAAAAKSAKASASRVSVPT</sequence>
<feature type="signal peptide" evidence="3">
    <location>
        <begin position="1"/>
        <end position="26"/>
    </location>
</feature>
<dbReference type="PANTHER" id="PTHR31836">
    <property type="match status" value="1"/>
</dbReference>
<dbReference type="PANTHER" id="PTHR31836:SF28">
    <property type="entry name" value="SRCR DOMAIN-CONTAINING PROTEIN-RELATED"/>
    <property type="match status" value="1"/>
</dbReference>
<dbReference type="InterPro" id="IPR036908">
    <property type="entry name" value="RlpA-like_sf"/>
</dbReference>
<organism evidence="4 5">
    <name type="scientific">Pseudomicrostroma glucosiphilum</name>
    <dbReference type="NCBI Taxonomy" id="1684307"/>
    <lineage>
        <taxon>Eukaryota</taxon>
        <taxon>Fungi</taxon>
        <taxon>Dikarya</taxon>
        <taxon>Basidiomycota</taxon>
        <taxon>Ustilaginomycotina</taxon>
        <taxon>Exobasidiomycetes</taxon>
        <taxon>Microstromatales</taxon>
        <taxon>Microstromatales incertae sedis</taxon>
        <taxon>Pseudomicrostroma</taxon>
    </lineage>
</organism>
<reference evidence="4 5" key="1">
    <citation type="journal article" date="2018" name="Mol. Biol. Evol.">
        <title>Broad Genomic Sampling Reveals a Smut Pathogenic Ancestry of the Fungal Clade Ustilaginomycotina.</title>
        <authorList>
            <person name="Kijpornyongpan T."/>
            <person name="Mondo S.J."/>
            <person name="Barry K."/>
            <person name="Sandor L."/>
            <person name="Lee J."/>
            <person name="Lipzen A."/>
            <person name="Pangilinan J."/>
            <person name="LaButti K."/>
            <person name="Hainaut M."/>
            <person name="Henrissat B."/>
            <person name="Grigoriev I.V."/>
            <person name="Spatafora J.W."/>
            <person name="Aime M.C."/>
        </authorList>
    </citation>
    <scope>NUCLEOTIDE SEQUENCE [LARGE SCALE GENOMIC DNA]</scope>
    <source>
        <strain evidence="4 5">MCA 4718</strain>
    </source>
</reference>
<feature type="region of interest" description="Disordered" evidence="2">
    <location>
        <begin position="150"/>
        <end position="208"/>
    </location>
</feature>
<dbReference type="OrthoDB" id="623670at2759"/>
<dbReference type="EMBL" id="KZ819329">
    <property type="protein sequence ID" value="PWN20096.1"/>
    <property type="molecule type" value="Genomic_DNA"/>
</dbReference>
<evidence type="ECO:0000256" key="1">
    <source>
        <dbReference type="ARBA" id="ARBA00022729"/>
    </source>
</evidence>
<evidence type="ECO:0000256" key="3">
    <source>
        <dbReference type="SAM" id="SignalP"/>
    </source>
</evidence>
<dbReference type="AlphaFoldDB" id="A0A316U497"/>
<dbReference type="CDD" id="cd22191">
    <property type="entry name" value="DPBB_RlpA_EXP_N-like"/>
    <property type="match status" value="1"/>
</dbReference>
<evidence type="ECO:0000313" key="5">
    <source>
        <dbReference type="Proteomes" id="UP000245942"/>
    </source>
</evidence>
<protein>
    <recommendedName>
        <fullName evidence="6">RlpA-like protein double-psi beta-barrel domain-containing protein</fullName>
    </recommendedName>
</protein>
<feature type="chain" id="PRO_5016458587" description="RlpA-like protein double-psi beta-barrel domain-containing protein" evidence="3">
    <location>
        <begin position="27"/>
        <end position="208"/>
    </location>
</feature>
<keyword evidence="5" id="KW-1185">Reference proteome</keyword>
<dbReference type="RefSeq" id="XP_025347256.1">
    <property type="nucleotide sequence ID" value="XM_025490371.1"/>
</dbReference>
<name>A0A316U497_9BASI</name>
<dbReference type="Proteomes" id="UP000245942">
    <property type="component" value="Unassembled WGS sequence"/>
</dbReference>
<gene>
    <name evidence="4" type="ORF">BCV69DRAFT_250229</name>
</gene>
<proteinExistence type="predicted"/>
<feature type="compositionally biased region" description="Low complexity" evidence="2">
    <location>
        <begin position="151"/>
        <end position="185"/>
    </location>
</feature>
<accession>A0A316U497</accession>
<keyword evidence="1 3" id="KW-0732">Signal</keyword>
<evidence type="ECO:0000256" key="2">
    <source>
        <dbReference type="SAM" id="MobiDB-lite"/>
    </source>
</evidence>
<dbReference type="SUPFAM" id="SSF50685">
    <property type="entry name" value="Barwin-like endoglucanases"/>
    <property type="match status" value="1"/>
</dbReference>
<dbReference type="Gene3D" id="2.40.40.10">
    <property type="entry name" value="RlpA-like domain"/>
    <property type="match status" value="1"/>
</dbReference>
<feature type="compositionally biased region" description="Low complexity" evidence="2">
    <location>
        <begin position="193"/>
        <end position="202"/>
    </location>
</feature>
<evidence type="ECO:0000313" key="4">
    <source>
        <dbReference type="EMBL" id="PWN20096.1"/>
    </source>
</evidence>
<dbReference type="GeneID" id="37012105"/>